<dbReference type="PANTHER" id="PTHR21349">
    <property type="entry name" value="50S RIBOSOMAL PROTEIN L21"/>
    <property type="match status" value="1"/>
</dbReference>
<evidence type="ECO:0000313" key="4">
    <source>
        <dbReference type="Proteomes" id="UP000092321"/>
    </source>
</evidence>
<dbReference type="Pfam" id="PF00829">
    <property type="entry name" value="Ribosomal_L21p"/>
    <property type="match status" value="1"/>
</dbReference>
<dbReference type="OrthoDB" id="3971598at2759"/>
<name>A0A1B7TKG0_9ASCO</name>
<comment type="caution">
    <text evidence="3">The sequence shown here is derived from an EMBL/GenBank/DDBJ whole genome shotgun (WGS) entry which is preliminary data.</text>
</comment>
<dbReference type="PANTHER" id="PTHR21349:SF0">
    <property type="entry name" value="LARGE RIBOSOMAL SUBUNIT PROTEIN BL21M"/>
    <property type="match status" value="1"/>
</dbReference>
<accession>A0A1B7TKG0</accession>
<dbReference type="Proteomes" id="UP000092321">
    <property type="component" value="Unassembled WGS sequence"/>
</dbReference>
<dbReference type="GO" id="GO:0003735">
    <property type="term" value="F:structural constituent of ribosome"/>
    <property type="evidence" value="ECO:0007669"/>
    <property type="project" value="TreeGrafter"/>
</dbReference>
<gene>
    <name evidence="3" type="ORF">HANVADRAFT_20654</name>
</gene>
<organism evidence="3 4">
    <name type="scientific">Hanseniaspora valbyensis NRRL Y-1626</name>
    <dbReference type="NCBI Taxonomy" id="766949"/>
    <lineage>
        <taxon>Eukaryota</taxon>
        <taxon>Fungi</taxon>
        <taxon>Dikarya</taxon>
        <taxon>Ascomycota</taxon>
        <taxon>Saccharomycotina</taxon>
        <taxon>Saccharomycetes</taxon>
        <taxon>Saccharomycodales</taxon>
        <taxon>Saccharomycodaceae</taxon>
        <taxon>Hanseniaspora</taxon>
    </lineage>
</organism>
<dbReference type="AlphaFoldDB" id="A0A1B7TKG0"/>
<sequence length="137" mass="15503">MVAKKTIEPKKYVIESLEDPQLIPLKLASNIYATFSIYGRPFTVQKGDTVVIPSKLKGLKVGDEIDFHDVDAIGSTNYKIIDHPINPIVFSLKGRVVEMSKSKEKVFVKTVVRNRKDTHVKKHTDLTIIEITELKLN</sequence>
<protein>
    <recommendedName>
        <fullName evidence="2">Large ribosomal subunit protein bL21m</fullName>
    </recommendedName>
</protein>
<dbReference type="EMBL" id="LXPE01000001">
    <property type="protein sequence ID" value="OBA29220.1"/>
    <property type="molecule type" value="Genomic_DNA"/>
</dbReference>
<proteinExistence type="inferred from homology"/>
<evidence type="ECO:0000256" key="2">
    <source>
        <dbReference type="ARBA" id="ARBA00044129"/>
    </source>
</evidence>
<dbReference type="InterPro" id="IPR028909">
    <property type="entry name" value="bL21-like"/>
</dbReference>
<evidence type="ECO:0000256" key="1">
    <source>
        <dbReference type="ARBA" id="ARBA00008563"/>
    </source>
</evidence>
<comment type="similarity">
    <text evidence="1">Belongs to the bacterial ribosomal protein bL21 family.</text>
</comment>
<reference evidence="4" key="1">
    <citation type="journal article" date="2016" name="Proc. Natl. Acad. Sci. U.S.A.">
        <title>Comparative genomics of biotechnologically important yeasts.</title>
        <authorList>
            <person name="Riley R."/>
            <person name="Haridas S."/>
            <person name="Wolfe K.H."/>
            <person name="Lopes M.R."/>
            <person name="Hittinger C.T."/>
            <person name="Goeker M."/>
            <person name="Salamov A.A."/>
            <person name="Wisecaver J.H."/>
            <person name="Long T.M."/>
            <person name="Calvey C.H."/>
            <person name="Aerts A.L."/>
            <person name="Barry K.W."/>
            <person name="Choi C."/>
            <person name="Clum A."/>
            <person name="Coughlan A.Y."/>
            <person name="Deshpande S."/>
            <person name="Douglass A.P."/>
            <person name="Hanson S.J."/>
            <person name="Klenk H.-P."/>
            <person name="LaButti K.M."/>
            <person name="Lapidus A."/>
            <person name="Lindquist E.A."/>
            <person name="Lipzen A.M."/>
            <person name="Meier-Kolthoff J.P."/>
            <person name="Ohm R.A."/>
            <person name="Otillar R.P."/>
            <person name="Pangilinan J.L."/>
            <person name="Peng Y."/>
            <person name="Rokas A."/>
            <person name="Rosa C.A."/>
            <person name="Scheuner C."/>
            <person name="Sibirny A.A."/>
            <person name="Slot J.C."/>
            <person name="Stielow J.B."/>
            <person name="Sun H."/>
            <person name="Kurtzman C.P."/>
            <person name="Blackwell M."/>
            <person name="Grigoriev I.V."/>
            <person name="Jeffries T.W."/>
        </authorList>
    </citation>
    <scope>NUCLEOTIDE SEQUENCE [LARGE SCALE GENOMIC DNA]</scope>
    <source>
        <strain evidence="4">NRRL Y-1626</strain>
    </source>
</reference>
<dbReference type="SUPFAM" id="SSF141091">
    <property type="entry name" value="L21p-like"/>
    <property type="match status" value="1"/>
</dbReference>
<dbReference type="GO" id="GO:0005762">
    <property type="term" value="C:mitochondrial large ribosomal subunit"/>
    <property type="evidence" value="ECO:0007669"/>
    <property type="project" value="TreeGrafter"/>
</dbReference>
<evidence type="ECO:0000313" key="3">
    <source>
        <dbReference type="EMBL" id="OBA29220.1"/>
    </source>
</evidence>
<keyword evidence="4" id="KW-1185">Reference proteome</keyword>
<dbReference type="InterPro" id="IPR036164">
    <property type="entry name" value="bL21-like_sf"/>
</dbReference>